<comment type="caution">
    <text evidence="1">The sequence shown here is derived from an EMBL/GenBank/DDBJ whole genome shotgun (WGS) entry which is preliminary data.</text>
</comment>
<organism evidence="1 2">
    <name type="scientific">Meloidogyne enterolobii</name>
    <name type="common">Root-knot nematode worm</name>
    <name type="synonym">Meloidogyne mayaguensis</name>
    <dbReference type="NCBI Taxonomy" id="390850"/>
    <lineage>
        <taxon>Eukaryota</taxon>
        <taxon>Metazoa</taxon>
        <taxon>Ecdysozoa</taxon>
        <taxon>Nematoda</taxon>
        <taxon>Chromadorea</taxon>
        <taxon>Rhabditida</taxon>
        <taxon>Tylenchina</taxon>
        <taxon>Tylenchomorpha</taxon>
        <taxon>Tylenchoidea</taxon>
        <taxon>Meloidogynidae</taxon>
        <taxon>Meloidogyninae</taxon>
        <taxon>Meloidogyne</taxon>
    </lineage>
</organism>
<name>A0ACB0XK35_MELEN</name>
<sequence>MANRANRHVVEAILDDKVEDGDVYYLIKWAGYSNRRNSWVISDDLDADFLLPQYLQNKSNKFFEDFVDQDEINEKEEFFEKSLGAINEVNGKIEEIENRLSDKTKGKDLRGVKQLINKNVQTGQEIQAKNKEK</sequence>
<gene>
    <name evidence="1" type="ORF">MENTE1834_LOCUS19</name>
</gene>
<protein>
    <submittedName>
        <fullName evidence="1">Uncharacterized protein</fullName>
    </submittedName>
</protein>
<evidence type="ECO:0000313" key="1">
    <source>
        <dbReference type="EMBL" id="CAK5005739.1"/>
    </source>
</evidence>
<evidence type="ECO:0000313" key="2">
    <source>
        <dbReference type="Proteomes" id="UP001497535"/>
    </source>
</evidence>
<keyword evidence="2" id="KW-1185">Reference proteome</keyword>
<proteinExistence type="predicted"/>
<accession>A0ACB0XK35</accession>
<dbReference type="Proteomes" id="UP001497535">
    <property type="component" value="Unassembled WGS sequence"/>
</dbReference>
<reference evidence="1" key="1">
    <citation type="submission" date="2023-11" db="EMBL/GenBank/DDBJ databases">
        <authorList>
            <person name="Poullet M."/>
        </authorList>
    </citation>
    <scope>NUCLEOTIDE SEQUENCE</scope>
    <source>
        <strain evidence="1">E1834</strain>
    </source>
</reference>
<dbReference type="EMBL" id="CAVMJV010000001">
    <property type="protein sequence ID" value="CAK5005739.1"/>
    <property type="molecule type" value="Genomic_DNA"/>
</dbReference>